<dbReference type="PROSITE" id="PS50893">
    <property type="entry name" value="ABC_TRANSPORTER_2"/>
    <property type="match status" value="1"/>
</dbReference>
<evidence type="ECO:0000313" key="9">
    <source>
        <dbReference type="EMBL" id="OOO62649.1"/>
    </source>
</evidence>
<keyword evidence="5" id="KW-0547">Nucleotide-binding</keyword>
<evidence type="ECO:0000313" key="10">
    <source>
        <dbReference type="EMBL" id="OOO65087.1"/>
    </source>
</evidence>
<keyword evidence="7" id="KW-0472">Membrane</keyword>
<dbReference type="InterPro" id="IPR003593">
    <property type="entry name" value="AAA+_ATPase"/>
</dbReference>
<keyword evidence="3" id="KW-0813">Transport</keyword>
<dbReference type="GO" id="GO:0005524">
    <property type="term" value="F:ATP binding"/>
    <property type="evidence" value="ECO:0007669"/>
    <property type="project" value="UniProtKB-KW"/>
</dbReference>
<evidence type="ECO:0000259" key="8">
    <source>
        <dbReference type="PROSITE" id="PS50893"/>
    </source>
</evidence>
<dbReference type="PANTHER" id="PTHR43297:SF2">
    <property type="entry name" value="DIPEPTIDE TRANSPORT ATP-BINDING PROTEIN DPPD"/>
    <property type="match status" value="1"/>
</dbReference>
<keyword evidence="6 10" id="KW-0067">ATP-binding</keyword>
<proteinExistence type="inferred from homology"/>
<keyword evidence="4" id="KW-1003">Cell membrane</keyword>
<dbReference type="STRING" id="1962263.BS637_05000"/>
<dbReference type="InterPro" id="IPR017871">
    <property type="entry name" value="ABC_transporter-like_CS"/>
</dbReference>
<accession>A0A1S9I426</accession>
<evidence type="ECO:0000256" key="6">
    <source>
        <dbReference type="ARBA" id="ARBA00022840"/>
    </source>
</evidence>
<evidence type="ECO:0000256" key="7">
    <source>
        <dbReference type="ARBA" id="ARBA00023136"/>
    </source>
</evidence>
<evidence type="ECO:0000256" key="2">
    <source>
        <dbReference type="ARBA" id="ARBA00005417"/>
    </source>
</evidence>
<dbReference type="PROSITE" id="PS00211">
    <property type="entry name" value="ABC_TRANSPORTER_1"/>
    <property type="match status" value="1"/>
</dbReference>
<reference evidence="10 12" key="1">
    <citation type="submission" date="2016-12" db="EMBL/GenBank/DDBJ databases">
        <title>Clostridium tepidum sp. nov., a close relative of Clostridium sporogenes and Clostridium botulinum Group I.</title>
        <authorList>
            <person name="Dobritsa A.P."/>
            <person name="Kutumbaka K.K."/>
            <person name="Werner K."/>
            <person name="Wiedmann M."/>
            <person name="Asmus A."/>
            <person name="Samadpour M."/>
        </authorList>
    </citation>
    <scope>NUCLEOTIDE SEQUENCE [LARGE SCALE GENOMIC DNA]</scope>
    <source>
        <strain evidence="10 12">IEH 97212</strain>
    </source>
</reference>
<dbReference type="RefSeq" id="WP_078023676.1">
    <property type="nucleotide sequence ID" value="NZ_JADPGM010000004.1"/>
</dbReference>
<reference evidence="9 11" key="2">
    <citation type="submission" date="2016-12" db="EMBL/GenBank/DDBJ databases">
        <title>Clostridium tepidum sp. nov., a close relative of Clostridium sporogenes and Clostridium botulinum Group I.</title>
        <authorList>
            <person name="Dobritsa A.P."/>
            <person name="Kutumbaka K."/>
            <person name="Werner K."/>
            <person name="Samadpour M."/>
        </authorList>
    </citation>
    <scope>NUCLEOTIDE SEQUENCE [LARGE SCALE GENOMIC DNA]</scope>
    <source>
        <strain evidence="9 11">PE</strain>
    </source>
</reference>
<feature type="domain" description="ABC transporter" evidence="8">
    <location>
        <begin position="6"/>
        <end position="252"/>
    </location>
</feature>
<dbReference type="OrthoDB" id="9806285at2"/>
<protein>
    <submittedName>
        <fullName evidence="10">Nickel import ATP-binding protein NikD</fullName>
    </submittedName>
</protein>
<evidence type="ECO:0000256" key="4">
    <source>
        <dbReference type="ARBA" id="ARBA00022475"/>
    </source>
</evidence>
<keyword evidence="11" id="KW-1185">Reference proteome</keyword>
<dbReference type="InterPro" id="IPR050388">
    <property type="entry name" value="ABC_Ni/Peptide_Import"/>
</dbReference>
<dbReference type="Proteomes" id="UP000190256">
    <property type="component" value="Unassembled WGS sequence"/>
</dbReference>
<dbReference type="PANTHER" id="PTHR43297">
    <property type="entry name" value="OLIGOPEPTIDE TRANSPORT ATP-BINDING PROTEIN APPD"/>
    <property type="match status" value="1"/>
</dbReference>
<dbReference type="Proteomes" id="UP000190206">
    <property type="component" value="Unassembled WGS sequence"/>
</dbReference>
<dbReference type="SUPFAM" id="SSF52540">
    <property type="entry name" value="P-loop containing nucleoside triphosphate hydrolases"/>
    <property type="match status" value="1"/>
</dbReference>
<evidence type="ECO:0000256" key="1">
    <source>
        <dbReference type="ARBA" id="ARBA00004202"/>
    </source>
</evidence>
<dbReference type="EMBL" id="MRAD01000004">
    <property type="protein sequence ID" value="OOO62649.1"/>
    <property type="molecule type" value="Genomic_DNA"/>
</dbReference>
<dbReference type="CDD" id="cd03257">
    <property type="entry name" value="ABC_NikE_OppD_transporters"/>
    <property type="match status" value="1"/>
</dbReference>
<dbReference type="EMBL" id="MRAE01000021">
    <property type="protein sequence ID" value="OOO65087.1"/>
    <property type="molecule type" value="Genomic_DNA"/>
</dbReference>
<sequence length="264" mass="30370">MNILEVKGIKIEEEKNKKNLINDMNFEIEKGKITCIVGESGSGKTMTAMSIIRMLPEGVKCTKGEIIFNGENIFNFSKEKLREFRGKRIFSIFQNSINCFNPSIIMEMQIYDMIRSHYNMDKKNFQRKIINIMKNINLKNPEVILKQYPFQLSGGMLQRMMIASAVLMEPDIIIADEPTTALDLTSQKDILNQFKMIKKELNTTILMITHDFGVVAEISDNVIIMQNGNIIEKGTVYNIFDNPKENYTKILINATFKREVTDVC</sequence>
<dbReference type="GO" id="GO:0005886">
    <property type="term" value="C:plasma membrane"/>
    <property type="evidence" value="ECO:0007669"/>
    <property type="project" value="UniProtKB-SubCell"/>
</dbReference>
<gene>
    <name evidence="9" type="ORF">BS637_05000</name>
    <name evidence="10" type="ORF">BS638_09250</name>
</gene>
<dbReference type="GO" id="GO:0016887">
    <property type="term" value="F:ATP hydrolysis activity"/>
    <property type="evidence" value="ECO:0007669"/>
    <property type="project" value="InterPro"/>
</dbReference>
<name>A0A1S9I426_9CLOT</name>
<dbReference type="InterPro" id="IPR003439">
    <property type="entry name" value="ABC_transporter-like_ATP-bd"/>
</dbReference>
<dbReference type="Gene3D" id="3.40.50.300">
    <property type="entry name" value="P-loop containing nucleotide triphosphate hydrolases"/>
    <property type="match status" value="1"/>
</dbReference>
<dbReference type="InterPro" id="IPR027417">
    <property type="entry name" value="P-loop_NTPase"/>
</dbReference>
<evidence type="ECO:0000256" key="3">
    <source>
        <dbReference type="ARBA" id="ARBA00022448"/>
    </source>
</evidence>
<evidence type="ECO:0000256" key="5">
    <source>
        <dbReference type="ARBA" id="ARBA00022741"/>
    </source>
</evidence>
<evidence type="ECO:0000313" key="12">
    <source>
        <dbReference type="Proteomes" id="UP000190256"/>
    </source>
</evidence>
<dbReference type="Pfam" id="PF00005">
    <property type="entry name" value="ABC_tran"/>
    <property type="match status" value="1"/>
</dbReference>
<comment type="caution">
    <text evidence="10">The sequence shown here is derived from an EMBL/GenBank/DDBJ whole genome shotgun (WGS) entry which is preliminary data.</text>
</comment>
<comment type="similarity">
    <text evidence="2">Belongs to the ABC transporter superfamily.</text>
</comment>
<organism evidence="10 12">
    <name type="scientific">Clostridium tepidum</name>
    <dbReference type="NCBI Taxonomy" id="1962263"/>
    <lineage>
        <taxon>Bacteria</taxon>
        <taxon>Bacillati</taxon>
        <taxon>Bacillota</taxon>
        <taxon>Clostridia</taxon>
        <taxon>Eubacteriales</taxon>
        <taxon>Clostridiaceae</taxon>
        <taxon>Clostridium</taxon>
    </lineage>
</organism>
<dbReference type="AlphaFoldDB" id="A0A1S9I426"/>
<comment type="subcellular location">
    <subcellularLocation>
        <location evidence="1">Cell membrane</location>
        <topology evidence="1">Peripheral membrane protein</topology>
    </subcellularLocation>
</comment>
<dbReference type="SMART" id="SM00382">
    <property type="entry name" value="AAA"/>
    <property type="match status" value="1"/>
</dbReference>
<evidence type="ECO:0000313" key="11">
    <source>
        <dbReference type="Proteomes" id="UP000190206"/>
    </source>
</evidence>